<dbReference type="CDD" id="cd00430">
    <property type="entry name" value="PLPDE_III_AR"/>
    <property type="match status" value="1"/>
</dbReference>
<keyword evidence="2 4" id="KW-0663">Pyridoxal phosphate</keyword>
<evidence type="ECO:0000259" key="7">
    <source>
        <dbReference type="SMART" id="SM01005"/>
    </source>
</evidence>
<keyword evidence="3 4" id="KW-0413">Isomerase</keyword>
<dbReference type="Gene3D" id="3.20.20.10">
    <property type="entry name" value="Alanine racemase"/>
    <property type="match status" value="1"/>
</dbReference>
<dbReference type="InterPro" id="IPR011079">
    <property type="entry name" value="Ala_racemase_C"/>
</dbReference>
<name>A0A7W9W8H5_ARMRO</name>
<keyword evidence="9" id="KW-1185">Reference proteome</keyword>
<feature type="modified residue" description="N6-(pyridoxal phosphate)lysine" evidence="4 5">
    <location>
        <position position="33"/>
    </location>
</feature>
<comment type="function">
    <text evidence="4">Catalyzes the interconversion of L-alanine and D-alanine. May also act on other amino acids.</text>
</comment>
<evidence type="ECO:0000256" key="6">
    <source>
        <dbReference type="PIRSR" id="PIRSR600821-52"/>
    </source>
</evidence>
<dbReference type="Pfam" id="PF00842">
    <property type="entry name" value="Ala_racemase_C"/>
    <property type="match status" value="1"/>
</dbReference>
<evidence type="ECO:0000313" key="8">
    <source>
        <dbReference type="EMBL" id="MBB6052140.1"/>
    </source>
</evidence>
<evidence type="ECO:0000256" key="4">
    <source>
        <dbReference type="HAMAP-Rule" id="MF_01201"/>
    </source>
</evidence>
<comment type="pathway">
    <text evidence="4">Amino-acid biosynthesis; D-alanine biosynthesis; D-alanine from L-alanine: step 1/1.</text>
</comment>
<dbReference type="GO" id="GO:0030170">
    <property type="term" value="F:pyridoxal phosphate binding"/>
    <property type="evidence" value="ECO:0007669"/>
    <property type="project" value="UniProtKB-UniRule"/>
</dbReference>
<protein>
    <recommendedName>
        <fullName evidence="4">Alanine racemase</fullName>
        <ecNumber evidence="4">5.1.1.1</ecNumber>
    </recommendedName>
</protein>
<dbReference type="AlphaFoldDB" id="A0A7W9W8H5"/>
<comment type="catalytic activity">
    <reaction evidence="4">
        <text>L-alanine = D-alanine</text>
        <dbReference type="Rhea" id="RHEA:20249"/>
        <dbReference type="ChEBI" id="CHEBI:57416"/>
        <dbReference type="ChEBI" id="CHEBI:57972"/>
        <dbReference type="EC" id="5.1.1.1"/>
    </reaction>
</comment>
<dbReference type="EMBL" id="JACHGW010000004">
    <property type="protein sequence ID" value="MBB6052140.1"/>
    <property type="molecule type" value="Genomic_DNA"/>
</dbReference>
<evidence type="ECO:0000313" key="9">
    <source>
        <dbReference type="Proteomes" id="UP000520814"/>
    </source>
</evidence>
<feature type="binding site" evidence="4 6">
    <location>
        <position position="131"/>
    </location>
    <ligand>
        <name>substrate</name>
    </ligand>
</feature>
<dbReference type="Gene3D" id="2.40.37.10">
    <property type="entry name" value="Lyase, Ornithine Decarboxylase, Chain A, domain 1"/>
    <property type="match status" value="1"/>
</dbReference>
<feature type="active site" description="Proton acceptor; specific for L-alanine" evidence="4">
    <location>
        <position position="250"/>
    </location>
</feature>
<comment type="caution">
    <text evidence="8">The sequence shown here is derived from an EMBL/GenBank/DDBJ whole genome shotgun (WGS) entry which is preliminary data.</text>
</comment>
<dbReference type="Pfam" id="PF01168">
    <property type="entry name" value="Ala_racemase_N"/>
    <property type="match status" value="1"/>
</dbReference>
<dbReference type="SUPFAM" id="SSF50621">
    <property type="entry name" value="Alanine racemase C-terminal domain-like"/>
    <property type="match status" value="1"/>
</dbReference>
<dbReference type="GO" id="GO:0008784">
    <property type="term" value="F:alanine racemase activity"/>
    <property type="evidence" value="ECO:0007669"/>
    <property type="project" value="UniProtKB-UniRule"/>
</dbReference>
<dbReference type="InterPro" id="IPR009006">
    <property type="entry name" value="Ala_racemase/Decarboxylase_C"/>
</dbReference>
<dbReference type="InterPro" id="IPR029066">
    <property type="entry name" value="PLP-binding_barrel"/>
</dbReference>
<reference evidence="8 9" key="1">
    <citation type="submission" date="2020-08" db="EMBL/GenBank/DDBJ databases">
        <title>Genomic Encyclopedia of Type Strains, Phase IV (KMG-IV): sequencing the most valuable type-strain genomes for metagenomic binning, comparative biology and taxonomic classification.</title>
        <authorList>
            <person name="Goeker M."/>
        </authorList>
    </citation>
    <scope>NUCLEOTIDE SEQUENCE [LARGE SCALE GENOMIC DNA]</scope>
    <source>
        <strain evidence="8 9">DSM 23562</strain>
    </source>
</reference>
<evidence type="ECO:0000256" key="5">
    <source>
        <dbReference type="PIRSR" id="PIRSR600821-50"/>
    </source>
</evidence>
<dbReference type="SUPFAM" id="SSF51419">
    <property type="entry name" value="PLP-binding barrel"/>
    <property type="match status" value="1"/>
</dbReference>
<accession>A0A7W9W8H5</accession>
<sequence length="355" mass="37493">MRTRVWAEVSLEAIALNFRLLTARYGDVAAVVKANAYGHGLVPVARACVAAGAQRLCVATLDEGLSLRKAGITEAIYPLSALLPEEAEDCLRAHLTPFISSPAFFQAFATAAQGAPLPAPCFLVHDSGMGREGMDSETLAQLRASCPPQVEIVGVATHFASADEPELAPTIAQCAAFAEATRTWQGERSLSNSPGMLRVPGEGFPRAGAILYGIAPYPGALEQCPVVPAMTVKARLTLVKPLPAGATVGYGRTHTLERDSVIATVPAGYGDGWLRRLGNQGFVSVRGVRCPIVGRVSMDQCQIDVTDVPGVEVGETVTLIGEGITAEEVAQWAETTAHEPTTLLNSRVPRYYVTG</sequence>
<feature type="domain" description="Alanine racemase C-terminal" evidence="7">
    <location>
        <begin position="229"/>
        <end position="353"/>
    </location>
</feature>
<dbReference type="InterPro" id="IPR000821">
    <property type="entry name" value="Ala_racemase"/>
</dbReference>
<proteinExistence type="inferred from homology"/>
<dbReference type="SMART" id="SM01005">
    <property type="entry name" value="Ala_racemase_C"/>
    <property type="match status" value="1"/>
</dbReference>
<dbReference type="UniPathway" id="UPA00042">
    <property type="reaction ID" value="UER00497"/>
</dbReference>
<dbReference type="RefSeq" id="WP_184200617.1">
    <property type="nucleotide sequence ID" value="NZ_JACHGW010000004.1"/>
</dbReference>
<organism evidence="8 9">
    <name type="scientific">Armatimonas rosea</name>
    <dbReference type="NCBI Taxonomy" id="685828"/>
    <lineage>
        <taxon>Bacteria</taxon>
        <taxon>Bacillati</taxon>
        <taxon>Armatimonadota</taxon>
        <taxon>Armatimonadia</taxon>
        <taxon>Armatimonadales</taxon>
        <taxon>Armatimonadaceae</taxon>
        <taxon>Armatimonas</taxon>
    </lineage>
</organism>
<dbReference type="HAMAP" id="MF_01201">
    <property type="entry name" value="Ala_racemase"/>
    <property type="match status" value="1"/>
</dbReference>
<dbReference type="GO" id="GO:0030632">
    <property type="term" value="P:D-alanine biosynthetic process"/>
    <property type="evidence" value="ECO:0007669"/>
    <property type="project" value="UniProtKB-UniRule"/>
</dbReference>
<dbReference type="InterPro" id="IPR020622">
    <property type="entry name" value="Ala_racemase_pyridoxalP-BS"/>
</dbReference>
<dbReference type="InterPro" id="IPR001608">
    <property type="entry name" value="Ala_racemase_N"/>
</dbReference>
<feature type="binding site" evidence="4 6">
    <location>
        <position position="298"/>
    </location>
    <ligand>
        <name>substrate</name>
    </ligand>
</feature>
<dbReference type="PANTHER" id="PTHR30511:SF0">
    <property type="entry name" value="ALANINE RACEMASE, CATABOLIC-RELATED"/>
    <property type="match status" value="1"/>
</dbReference>
<gene>
    <name evidence="8" type="ORF">HNQ39_003961</name>
</gene>
<dbReference type="NCBIfam" id="TIGR00492">
    <property type="entry name" value="alr"/>
    <property type="match status" value="1"/>
</dbReference>
<evidence type="ECO:0000256" key="3">
    <source>
        <dbReference type="ARBA" id="ARBA00023235"/>
    </source>
</evidence>
<comment type="similarity">
    <text evidence="4">Belongs to the alanine racemase family.</text>
</comment>
<dbReference type="EC" id="5.1.1.1" evidence="4"/>
<dbReference type="GO" id="GO:0005829">
    <property type="term" value="C:cytosol"/>
    <property type="evidence" value="ECO:0007669"/>
    <property type="project" value="TreeGrafter"/>
</dbReference>
<comment type="cofactor">
    <cofactor evidence="1 4 5">
        <name>pyridoxal 5'-phosphate</name>
        <dbReference type="ChEBI" id="CHEBI:597326"/>
    </cofactor>
</comment>
<dbReference type="PRINTS" id="PR00992">
    <property type="entry name" value="ALARACEMASE"/>
</dbReference>
<dbReference type="Proteomes" id="UP000520814">
    <property type="component" value="Unassembled WGS sequence"/>
</dbReference>
<feature type="active site" description="Proton acceptor; specific for D-alanine" evidence="4">
    <location>
        <position position="33"/>
    </location>
</feature>
<evidence type="ECO:0000256" key="2">
    <source>
        <dbReference type="ARBA" id="ARBA00022898"/>
    </source>
</evidence>
<dbReference type="PROSITE" id="PS00395">
    <property type="entry name" value="ALANINE_RACEMASE"/>
    <property type="match status" value="1"/>
</dbReference>
<evidence type="ECO:0000256" key="1">
    <source>
        <dbReference type="ARBA" id="ARBA00001933"/>
    </source>
</evidence>
<dbReference type="PANTHER" id="PTHR30511">
    <property type="entry name" value="ALANINE RACEMASE"/>
    <property type="match status" value="1"/>
</dbReference>